<feature type="transmembrane region" description="Helical" evidence="1">
    <location>
        <begin position="46"/>
        <end position="66"/>
    </location>
</feature>
<sequence>MVTIALKKTLICHYSALPLELIYLSLSSSISNNQRKVNKLNNKKKLNGFSPASFLFFLVGLCIFFISTTKAFALPPLNSKYISYSDVGEGEVLVLIHAFPTDKSLWLPQQQKLKQHFRVITLDLWGFGHSEGTFGYTITMTEYADQIAQLLDQLYIKKAIIGGESMGGYIALAFLQKYPEKVSGLILSNTQVAADTLRLKKEREATANKVLSQGTEQLINDFTAKALSNSASEQTRLFLQNMVMVQTPTAIASALFGMAMREDTANTLANTKIPVLLITSDKDTIIAPQQTANMQALAKNSKLVVITDAGHLSNLEQPEQWNTAVIEMFVKTRD</sequence>
<dbReference type="InterPro" id="IPR000639">
    <property type="entry name" value="Epox_hydrolase-like"/>
</dbReference>
<name>A0A0W0SXQ2_9GAMM</name>
<dbReference type="EMBL" id="LNXY01000020">
    <property type="protein sequence ID" value="KTC88134.1"/>
    <property type="molecule type" value="Genomic_DNA"/>
</dbReference>
<dbReference type="GO" id="GO:0003824">
    <property type="term" value="F:catalytic activity"/>
    <property type="evidence" value="ECO:0007669"/>
    <property type="project" value="InterPro"/>
</dbReference>
<keyword evidence="1" id="KW-1133">Transmembrane helix</keyword>
<proteinExistence type="predicted"/>
<dbReference type="PRINTS" id="PR00412">
    <property type="entry name" value="EPOXHYDRLASE"/>
</dbReference>
<reference evidence="3 4" key="1">
    <citation type="submission" date="2015-11" db="EMBL/GenBank/DDBJ databases">
        <title>Genomic analysis of 38 Legionella species identifies large and diverse effector repertoires.</title>
        <authorList>
            <person name="Burstein D."/>
            <person name="Amaro F."/>
            <person name="Zusman T."/>
            <person name="Lifshitz Z."/>
            <person name="Cohen O."/>
            <person name="Gilbert J.A."/>
            <person name="Pupko T."/>
            <person name="Shuman H.A."/>
            <person name="Segal G."/>
        </authorList>
    </citation>
    <scope>NUCLEOTIDE SEQUENCE [LARGE SCALE GENOMIC DNA]</scope>
    <source>
        <strain evidence="3 4">ATCC 700990</strain>
    </source>
</reference>
<dbReference type="InterPro" id="IPR029058">
    <property type="entry name" value="AB_hydrolase_fold"/>
</dbReference>
<evidence type="ECO:0000313" key="4">
    <source>
        <dbReference type="Proteomes" id="UP000054736"/>
    </source>
</evidence>
<gene>
    <name evidence="3" type="primary">mhpC</name>
    <name evidence="3" type="ORF">Ldro_1753</name>
</gene>
<dbReference type="AlphaFoldDB" id="A0A0W0SXQ2"/>
<keyword evidence="1" id="KW-0812">Transmembrane</keyword>
<dbReference type="Gene3D" id="3.40.50.1820">
    <property type="entry name" value="alpha/beta hydrolase"/>
    <property type="match status" value="1"/>
</dbReference>
<evidence type="ECO:0000259" key="2">
    <source>
        <dbReference type="Pfam" id="PF00561"/>
    </source>
</evidence>
<dbReference type="InterPro" id="IPR050266">
    <property type="entry name" value="AB_hydrolase_sf"/>
</dbReference>
<dbReference type="PANTHER" id="PTHR43798">
    <property type="entry name" value="MONOACYLGLYCEROL LIPASE"/>
    <property type="match status" value="1"/>
</dbReference>
<evidence type="ECO:0000313" key="3">
    <source>
        <dbReference type="EMBL" id="KTC88134.1"/>
    </source>
</evidence>
<evidence type="ECO:0000256" key="1">
    <source>
        <dbReference type="SAM" id="Phobius"/>
    </source>
</evidence>
<keyword evidence="4" id="KW-1185">Reference proteome</keyword>
<dbReference type="Proteomes" id="UP000054736">
    <property type="component" value="Unassembled WGS sequence"/>
</dbReference>
<dbReference type="PATRIC" id="fig|1212489.4.peg.1856"/>
<dbReference type="InterPro" id="IPR000073">
    <property type="entry name" value="AB_hydrolase_1"/>
</dbReference>
<dbReference type="Pfam" id="PF00561">
    <property type="entry name" value="Abhydrolase_1"/>
    <property type="match status" value="1"/>
</dbReference>
<feature type="domain" description="AB hydrolase-1" evidence="2">
    <location>
        <begin position="92"/>
        <end position="317"/>
    </location>
</feature>
<organism evidence="3 4">
    <name type="scientific">Legionella drozanskii LLAP-1</name>
    <dbReference type="NCBI Taxonomy" id="1212489"/>
    <lineage>
        <taxon>Bacteria</taxon>
        <taxon>Pseudomonadati</taxon>
        <taxon>Pseudomonadota</taxon>
        <taxon>Gammaproteobacteria</taxon>
        <taxon>Legionellales</taxon>
        <taxon>Legionellaceae</taxon>
        <taxon>Legionella</taxon>
    </lineage>
</organism>
<dbReference type="STRING" id="1212489.Ldro_1753"/>
<protein>
    <submittedName>
        <fullName evidence="3">Lipolytic enzyme</fullName>
    </submittedName>
</protein>
<accession>A0A0W0SXQ2</accession>
<dbReference type="SUPFAM" id="SSF53474">
    <property type="entry name" value="alpha/beta-Hydrolases"/>
    <property type="match status" value="1"/>
</dbReference>
<comment type="caution">
    <text evidence="3">The sequence shown here is derived from an EMBL/GenBank/DDBJ whole genome shotgun (WGS) entry which is preliminary data.</text>
</comment>
<keyword evidence="1" id="KW-0472">Membrane</keyword>
<dbReference type="PRINTS" id="PR00111">
    <property type="entry name" value="ABHYDROLASE"/>
</dbReference>